<name>A0A0F8Y9N8_9ZZZZ</name>
<feature type="non-terminal residue" evidence="1">
    <location>
        <position position="1"/>
    </location>
</feature>
<protein>
    <submittedName>
        <fullName evidence="1">Uncharacterized protein</fullName>
    </submittedName>
</protein>
<comment type="caution">
    <text evidence="1">The sequence shown here is derived from an EMBL/GenBank/DDBJ whole genome shotgun (WGS) entry which is preliminary data.</text>
</comment>
<sequence length="61" mass="7008">IAMDIKDHSMAKICNNLGFAQSAVNYQIKNKIFEKLHIPGYKTITSSRELIKELIKKNIDM</sequence>
<evidence type="ECO:0000313" key="1">
    <source>
        <dbReference type="EMBL" id="KKK70395.1"/>
    </source>
</evidence>
<accession>A0A0F8Y9N8</accession>
<reference evidence="1" key="1">
    <citation type="journal article" date="2015" name="Nature">
        <title>Complex archaea that bridge the gap between prokaryotes and eukaryotes.</title>
        <authorList>
            <person name="Spang A."/>
            <person name="Saw J.H."/>
            <person name="Jorgensen S.L."/>
            <person name="Zaremba-Niedzwiedzka K."/>
            <person name="Martijn J."/>
            <person name="Lind A.E."/>
            <person name="van Eijk R."/>
            <person name="Schleper C."/>
            <person name="Guy L."/>
            <person name="Ettema T.J."/>
        </authorList>
    </citation>
    <scope>NUCLEOTIDE SEQUENCE</scope>
</reference>
<dbReference type="EMBL" id="LAZR01058210">
    <property type="protein sequence ID" value="KKK70395.1"/>
    <property type="molecule type" value="Genomic_DNA"/>
</dbReference>
<proteinExistence type="predicted"/>
<organism evidence="1">
    <name type="scientific">marine sediment metagenome</name>
    <dbReference type="NCBI Taxonomy" id="412755"/>
    <lineage>
        <taxon>unclassified sequences</taxon>
        <taxon>metagenomes</taxon>
        <taxon>ecological metagenomes</taxon>
    </lineage>
</organism>
<dbReference type="AlphaFoldDB" id="A0A0F8Y9N8"/>
<gene>
    <name evidence="1" type="ORF">LCGC14_2924420</name>
</gene>